<dbReference type="Gene3D" id="3.40.50.300">
    <property type="entry name" value="P-loop containing nucleotide triphosphate hydrolases"/>
    <property type="match status" value="1"/>
</dbReference>
<dbReference type="Proteomes" id="UP000283758">
    <property type="component" value="Chromosome"/>
</dbReference>
<dbReference type="InterPro" id="IPR027417">
    <property type="entry name" value="P-loop_NTPase"/>
</dbReference>
<organism evidence="2 3">
    <name type="scientific">Lactobacillus johnsonii</name>
    <dbReference type="NCBI Taxonomy" id="33959"/>
    <lineage>
        <taxon>Bacteria</taxon>
        <taxon>Bacillati</taxon>
        <taxon>Bacillota</taxon>
        <taxon>Bacilli</taxon>
        <taxon>Lactobacillales</taxon>
        <taxon>Lactobacillaceae</taxon>
        <taxon>Lactobacillus</taxon>
    </lineage>
</organism>
<evidence type="ECO:0000259" key="1">
    <source>
        <dbReference type="Pfam" id="PF09848"/>
    </source>
</evidence>
<dbReference type="AlphaFoldDB" id="A0A9W3Z1C0"/>
<sequence>MIFMYPYALKEFCSIYENINKSQDQENNLKSEKVYREMDLNNTEIDDFYRFCKNLLTEIPKSKNTDGWYLGTLFPPFPDFDAIFFSKEKIIILELKHKIGTQNEKSVLNKFKKQNHLLKKLKTNSSHFDEKTEILYFLYINDSNTLLVYDLGNLKYSKVDFKYLANILNSVKKPLEFNPIYELTRSDFLISPLNDFQSFKNGEYYLSDEQEHCEKQILQANGKGIFGVQGVAGSGKSLIAYDLLRKLKDKNILFIFPGNLREQHYNFQKNFDYVKFVSGKNLTAKLLNAYDIVIVDEAQRLYFGNPDSALEILKNWIEFNYQVKQIIFFYDAHQALGPKDCGTLLSNMLNTYCKDNKGKQHVLRESIRSNPEISAFVRRLSDLNNVPKKQITPELLKKHVEIKYFNEADEAKSWIQYKQDKNYAFLIPTGSRFLQASSDKFTDLDSISITTHEFLGEEQDNIITYIDDSFFYNKKGQLCVYNRTNYYFLDNELYVNLTRAREKLAIAVIGNFDIYLAIVRVIFDCK</sequence>
<dbReference type="Pfam" id="PF09848">
    <property type="entry name" value="SLFN-g3_helicase"/>
    <property type="match status" value="1"/>
</dbReference>
<gene>
    <name evidence="2" type="ORF">D7321_06345</name>
</gene>
<evidence type="ECO:0000313" key="3">
    <source>
        <dbReference type="Proteomes" id="UP000283758"/>
    </source>
</evidence>
<proteinExistence type="predicted"/>
<dbReference type="SUPFAM" id="SSF52540">
    <property type="entry name" value="P-loop containing nucleoside triphosphate hydrolases"/>
    <property type="match status" value="1"/>
</dbReference>
<protein>
    <submittedName>
        <fullName evidence="2">DUF2075 domain-containing protein</fullName>
    </submittedName>
</protein>
<dbReference type="InterPro" id="IPR018647">
    <property type="entry name" value="SLFN_3-like_DNA/RNA_helicase"/>
</dbReference>
<name>A0A9W3Z1C0_LACJH</name>
<accession>A0A9W3Z1C0</accession>
<evidence type="ECO:0000313" key="2">
    <source>
        <dbReference type="EMBL" id="AZZ67730.1"/>
    </source>
</evidence>
<feature type="domain" description="Schlafen group 3-like DNA/RNA helicase" evidence="1">
    <location>
        <begin position="225"/>
        <end position="426"/>
    </location>
</feature>
<dbReference type="EMBL" id="CP032680">
    <property type="protein sequence ID" value="AZZ67730.1"/>
    <property type="molecule type" value="Genomic_DNA"/>
</dbReference>
<reference evidence="2 3" key="1">
    <citation type="submission" date="2018-10" db="EMBL/GenBank/DDBJ databases">
        <title>Complete genome sequencing of Lactobacillus johnsonii ZLJ010.</title>
        <authorList>
            <person name="Zhang W."/>
            <person name="Ji H."/>
            <person name="Wang J."/>
            <person name="Zhang D."/>
            <person name="Liu H."/>
            <person name="Wang S."/>
            <person name="Wang Y."/>
        </authorList>
    </citation>
    <scope>NUCLEOTIDE SEQUENCE [LARGE SCALE GENOMIC DNA]</scope>
    <source>
        <strain evidence="2 3">ZLJ010</strain>
    </source>
</reference>